<organism evidence="1 2">
    <name type="scientific">Tistrella mobilis (strain KA081020-065)</name>
    <dbReference type="NCBI Taxonomy" id="1110502"/>
    <lineage>
        <taxon>Bacteria</taxon>
        <taxon>Pseudomonadati</taxon>
        <taxon>Pseudomonadota</taxon>
        <taxon>Alphaproteobacteria</taxon>
        <taxon>Geminicoccales</taxon>
        <taxon>Geminicoccaceae</taxon>
        <taxon>Tistrella</taxon>
    </lineage>
</organism>
<dbReference type="PANTHER" id="PTHR41791:SF1">
    <property type="entry name" value="SSL7039 PROTEIN"/>
    <property type="match status" value="1"/>
</dbReference>
<accession>I3TXR1</accession>
<proteinExistence type="predicted"/>
<dbReference type="RefSeq" id="WP_014748538.1">
    <property type="nucleotide sequence ID" value="NC_017958.1"/>
</dbReference>
<sequence length="101" mass="11332">MFELRQTETFRKWRARLRDDRARALIASRLNRLAAGHAGDVSPVGGGVSELRIHFGPGYRVYFTRRGSVVIVLLCAGDKGRQDRDIVMAKQLAAKLDDDYG</sequence>
<dbReference type="InterPro" id="IPR014056">
    <property type="entry name" value="TypeIITA-like_toxin_pred"/>
</dbReference>
<keyword evidence="1" id="KW-0614">Plasmid</keyword>
<evidence type="ECO:0000313" key="2">
    <source>
        <dbReference type="Proteomes" id="UP000005258"/>
    </source>
</evidence>
<gene>
    <name evidence="1" type="ordered locus">TMO_c0939</name>
</gene>
<dbReference type="HOGENOM" id="CLU_152445_0_1_5"/>
<evidence type="ECO:0000313" key="1">
    <source>
        <dbReference type="EMBL" id="AFK57549.1"/>
    </source>
</evidence>
<dbReference type="Proteomes" id="UP000005258">
    <property type="component" value="Plasmid pTM3"/>
</dbReference>
<name>I3TXR1_TISMK</name>
<dbReference type="NCBIfam" id="TIGR02683">
    <property type="entry name" value="upstrm_HI1419"/>
    <property type="match status" value="1"/>
</dbReference>
<dbReference type="AlphaFoldDB" id="I3TXR1"/>
<dbReference type="PANTHER" id="PTHR41791">
    <property type="entry name" value="SSL7039 PROTEIN"/>
    <property type="match status" value="1"/>
</dbReference>
<protein>
    <submittedName>
        <fullName evidence="1">Addiction module killer protein</fullName>
    </submittedName>
</protein>
<dbReference type="PATRIC" id="fig|1110502.3.peg.5823"/>
<dbReference type="EMBL" id="CP003239">
    <property type="protein sequence ID" value="AFK57549.1"/>
    <property type="molecule type" value="Genomic_DNA"/>
</dbReference>
<geneLocation type="plasmid" evidence="1 2">
    <name>pTM3</name>
</geneLocation>
<reference evidence="1 2" key="1">
    <citation type="journal article" date="2012" name="J. Am. Chem. Soc.">
        <title>Bacterial biosynthesis and maturation of the didemnin anti-cancer agents.</title>
        <authorList>
            <person name="Xu Y."/>
            <person name="Kersten R.D."/>
            <person name="Nam S.J."/>
            <person name="Lu L."/>
            <person name="Al-Suwailem A.M."/>
            <person name="Zheng H."/>
            <person name="Fenical W."/>
            <person name="Dorrestein P.C."/>
            <person name="Moore B.S."/>
            <person name="Qian P.Y."/>
        </authorList>
    </citation>
    <scope>NUCLEOTIDE SEQUENCE [LARGE SCALE GENOMIC DNA]</scope>
    <source>
        <strain evidence="1 2">KA081020-065</strain>
    </source>
</reference>
<dbReference type="PIRSF" id="PIRSF028744">
    <property type="entry name" value="Addict_mod_HI1419"/>
    <property type="match status" value="1"/>
</dbReference>
<dbReference type="KEGG" id="tmo:TMO_c0939"/>
<keyword evidence="2" id="KW-1185">Reference proteome</keyword>